<protein>
    <submittedName>
        <fullName evidence="6">TetR family transcriptional regulator</fullName>
    </submittedName>
</protein>
<sequence>MPTMTESPHDSRSKLLDAALYVIRAKGYSAARVEDVCEAAGLTKGSFFHHFASKEDLALAAAEHFSAFAESIFSVAPYHFLADPLDRLLGYVDFRKAILQGELPEYTCLLGTMVQETYETHPAIRKACDRCIGAHAATLVGDIEAAVEKYGLSPEWTVESLAYYMQSVIQGSFILAKAQQSSLVASDCLDHLHRYLQLLFTCRNSRDRTQPQPATQIS</sequence>
<gene>
    <name evidence="6" type="ORF">SBA5_220087</name>
</gene>
<dbReference type="InterPro" id="IPR036271">
    <property type="entry name" value="Tet_transcr_reg_TetR-rel_C_sf"/>
</dbReference>
<evidence type="ECO:0000256" key="1">
    <source>
        <dbReference type="ARBA" id="ARBA00023015"/>
    </source>
</evidence>
<dbReference type="Pfam" id="PF16925">
    <property type="entry name" value="TetR_C_13"/>
    <property type="match status" value="1"/>
</dbReference>
<evidence type="ECO:0000313" key="7">
    <source>
        <dbReference type="Proteomes" id="UP000239735"/>
    </source>
</evidence>
<reference evidence="7" key="1">
    <citation type="submission" date="2018-02" db="EMBL/GenBank/DDBJ databases">
        <authorList>
            <person name="Hausmann B."/>
        </authorList>
    </citation>
    <scope>NUCLEOTIDE SEQUENCE [LARGE SCALE GENOMIC DNA]</scope>
    <source>
        <strain evidence="7">Peat soil MAG SbA5</strain>
    </source>
</reference>
<accession>A0A2N9L7M8</accession>
<evidence type="ECO:0000259" key="5">
    <source>
        <dbReference type="PROSITE" id="PS50977"/>
    </source>
</evidence>
<dbReference type="Pfam" id="PF00440">
    <property type="entry name" value="TetR_N"/>
    <property type="match status" value="1"/>
</dbReference>
<dbReference type="InterPro" id="IPR001647">
    <property type="entry name" value="HTH_TetR"/>
</dbReference>
<evidence type="ECO:0000313" key="6">
    <source>
        <dbReference type="EMBL" id="SPE19241.1"/>
    </source>
</evidence>
<dbReference type="GO" id="GO:0003677">
    <property type="term" value="F:DNA binding"/>
    <property type="evidence" value="ECO:0007669"/>
    <property type="project" value="UniProtKB-UniRule"/>
</dbReference>
<dbReference type="Gene3D" id="1.10.357.10">
    <property type="entry name" value="Tetracycline Repressor, domain 2"/>
    <property type="match status" value="1"/>
</dbReference>
<name>A0A2N9L7M8_9BACT</name>
<dbReference type="AlphaFoldDB" id="A0A2N9L7M8"/>
<dbReference type="PRINTS" id="PR00455">
    <property type="entry name" value="HTHTETR"/>
</dbReference>
<keyword evidence="2 4" id="KW-0238">DNA-binding</keyword>
<dbReference type="PANTHER" id="PTHR47506:SF3">
    <property type="entry name" value="HTH-TYPE TRANSCRIPTIONAL REGULATOR LMRA"/>
    <property type="match status" value="1"/>
</dbReference>
<dbReference type="Proteomes" id="UP000239735">
    <property type="component" value="Unassembled WGS sequence"/>
</dbReference>
<evidence type="ECO:0000256" key="4">
    <source>
        <dbReference type="PROSITE-ProRule" id="PRU00335"/>
    </source>
</evidence>
<keyword evidence="1" id="KW-0805">Transcription regulation</keyword>
<feature type="domain" description="HTH tetR-type" evidence="5">
    <location>
        <begin position="9"/>
        <end position="69"/>
    </location>
</feature>
<dbReference type="PROSITE" id="PS50977">
    <property type="entry name" value="HTH_TETR_2"/>
    <property type="match status" value="1"/>
</dbReference>
<dbReference type="InterPro" id="IPR009057">
    <property type="entry name" value="Homeodomain-like_sf"/>
</dbReference>
<feature type="DNA-binding region" description="H-T-H motif" evidence="4">
    <location>
        <begin position="32"/>
        <end position="51"/>
    </location>
</feature>
<dbReference type="EMBL" id="OKRB01000078">
    <property type="protein sequence ID" value="SPE19241.1"/>
    <property type="molecule type" value="Genomic_DNA"/>
</dbReference>
<evidence type="ECO:0000256" key="3">
    <source>
        <dbReference type="ARBA" id="ARBA00023163"/>
    </source>
</evidence>
<dbReference type="OrthoDB" id="9812484at2"/>
<dbReference type="PANTHER" id="PTHR47506">
    <property type="entry name" value="TRANSCRIPTIONAL REGULATORY PROTEIN"/>
    <property type="match status" value="1"/>
</dbReference>
<organism evidence="6 7">
    <name type="scientific">Candidatus Sulfuritelmatomonas gaucii</name>
    <dbReference type="NCBI Taxonomy" id="2043161"/>
    <lineage>
        <taxon>Bacteria</taxon>
        <taxon>Pseudomonadati</taxon>
        <taxon>Acidobacteriota</taxon>
        <taxon>Terriglobia</taxon>
        <taxon>Terriglobales</taxon>
        <taxon>Acidobacteriaceae</taxon>
        <taxon>Candidatus Sulfuritelmatomonas</taxon>
    </lineage>
</organism>
<keyword evidence="3" id="KW-0804">Transcription</keyword>
<evidence type="ECO:0000256" key="2">
    <source>
        <dbReference type="ARBA" id="ARBA00023125"/>
    </source>
</evidence>
<dbReference type="InterPro" id="IPR011075">
    <property type="entry name" value="TetR_C"/>
</dbReference>
<dbReference type="SUPFAM" id="SSF48498">
    <property type="entry name" value="Tetracyclin repressor-like, C-terminal domain"/>
    <property type="match status" value="1"/>
</dbReference>
<dbReference type="SUPFAM" id="SSF46689">
    <property type="entry name" value="Homeodomain-like"/>
    <property type="match status" value="1"/>
</dbReference>
<proteinExistence type="predicted"/>